<sequence length="384" mass="43680">MIGDNGNYSLSKRCSPAAPALWAFAVIAVLHLNALIHASFVKPVNPKPAVRVASKAPNSGLPSSAIFCRIANGNILPSLCLTYFGLFLTITGTCSTNSFAVQPAPYSNTPSAKASKLAFLCAAYLRSPTQSTSAYSFIRHAWGLTQYDTWKPIFFKKKDVEKVWRSAVIRLLRDNYFQLQPNKLPGFGHIRNYQTWCRYLNAQFQRYWKVHFAKKTRGAWHNVKYLGRYLKRPPISASQLKHYSGGTVVHHYYDHHSQQYRRQTLSQEEMIRRYVSHIPARHFKMIRYYGFLANRKRGCLLPKVYEALDMISPNVPEKPGFGALIKGFLNTDPYQCILCGNRLRFMSAEKGIHAVTLLSERRDKMVKTMVTNRSLGAVCLLLGF</sequence>
<keyword evidence="1" id="KW-0472">Membrane</keyword>
<evidence type="ECO:0000313" key="4">
    <source>
        <dbReference type="Proteomes" id="UP000295134"/>
    </source>
</evidence>
<geneLocation type="plasmid" evidence="4">
    <name>parsfin3</name>
</geneLocation>
<dbReference type="KEGG" id="ans:ArsFIN_45020"/>
<feature type="transmembrane region" description="Helical" evidence="1">
    <location>
        <begin position="20"/>
        <end position="41"/>
    </location>
</feature>
<dbReference type="GO" id="GO:0006313">
    <property type="term" value="P:DNA transposition"/>
    <property type="evidence" value="ECO:0007669"/>
    <property type="project" value="InterPro"/>
</dbReference>
<reference evidence="3 4" key="1">
    <citation type="submission" date="2019-03" db="EMBL/GenBank/DDBJ databases">
        <title>Long-read sequencing reveals hyperdense prophage content in a complex bacterial symbiont genome.</title>
        <authorList>
            <person name="Frost C.L."/>
            <person name="Siozios S."/>
            <person name="Nadal-Jimenez P."/>
            <person name="Brockhurst M.A."/>
            <person name="King K.C."/>
            <person name="Darby A.C."/>
            <person name="Hurst G.D.D."/>
        </authorList>
    </citation>
    <scope>NUCLEOTIDE SEQUENCE [LARGE SCALE GENOMIC DNA]</scope>
    <source>
        <strain evidence="3 4">FIN</strain>
        <plasmid evidence="4">parsfin3</plasmid>
    </source>
</reference>
<dbReference type="Proteomes" id="UP000295134">
    <property type="component" value="Plasmid pArsFIN3"/>
</dbReference>
<keyword evidence="3" id="KW-0614">Plasmid</keyword>
<keyword evidence="1" id="KW-1133">Transmembrane helix</keyword>
<evidence type="ECO:0000259" key="2">
    <source>
        <dbReference type="Pfam" id="PF04986"/>
    </source>
</evidence>
<dbReference type="Pfam" id="PF04986">
    <property type="entry name" value="Y2_Tnp"/>
    <property type="match status" value="1"/>
</dbReference>
<gene>
    <name evidence="3" type="ORF">ArsFIN_45020</name>
</gene>
<accession>A0A4P7L064</accession>
<keyword evidence="1" id="KW-0812">Transmembrane</keyword>
<dbReference type="GO" id="GO:0004803">
    <property type="term" value="F:transposase activity"/>
    <property type="evidence" value="ECO:0007669"/>
    <property type="project" value="InterPro"/>
</dbReference>
<organism evidence="3 4">
    <name type="scientific">Arsenophonus nasoniae</name>
    <name type="common">son-killer infecting Nasonia vitripennis</name>
    <dbReference type="NCBI Taxonomy" id="638"/>
    <lineage>
        <taxon>Bacteria</taxon>
        <taxon>Pseudomonadati</taxon>
        <taxon>Pseudomonadota</taxon>
        <taxon>Gammaproteobacteria</taxon>
        <taxon>Enterobacterales</taxon>
        <taxon>Morganellaceae</taxon>
        <taxon>Arsenophonus</taxon>
    </lineage>
</organism>
<dbReference type="GO" id="GO:0003677">
    <property type="term" value="F:DNA binding"/>
    <property type="evidence" value="ECO:0007669"/>
    <property type="project" value="InterPro"/>
</dbReference>
<evidence type="ECO:0000313" key="3">
    <source>
        <dbReference type="EMBL" id="QBY45891.1"/>
    </source>
</evidence>
<dbReference type="AlphaFoldDB" id="A0A4P7L064"/>
<dbReference type="InterPro" id="IPR007069">
    <property type="entry name" value="Transposase_32"/>
</dbReference>
<name>A0A4P7L064_9GAMM</name>
<protein>
    <submittedName>
        <fullName evidence="3">Transposase</fullName>
    </submittedName>
</protein>
<evidence type="ECO:0000256" key="1">
    <source>
        <dbReference type="SAM" id="Phobius"/>
    </source>
</evidence>
<proteinExistence type="predicted"/>
<dbReference type="EMBL" id="CP038615">
    <property type="protein sequence ID" value="QBY45891.1"/>
    <property type="molecule type" value="Genomic_DNA"/>
</dbReference>
<feature type="domain" description="Transposase IS801/IS1294" evidence="2">
    <location>
        <begin position="144"/>
        <end position="296"/>
    </location>
</feature>